<evidence type="ECO:0000259" key="14">
    <source>
        <dbReference type="PROSITE" id="PS50885"/>
    </source>
</evidence>
<dbReference type="Proteomes" id="UP001501321">
    <property type="component" value="Unassembled WGS sequence"/>
</dbReference>
<dbReference type="InterPro" id="IPR012827">
    <property type="entry name" value="Hemerythrin_metal-bd"/>
</dbReference>
<feature type="domain" description="Methyl-accepting transducer" evidence="13">
    <location>
        <begin position="263"/>
        <end position="499"/>
    </location>
</feature>
<dbReference type="RefSeq" id="WP_345009279.1">
    <property type="nucleotide sequence ID" value="NZ_BAABFC010000001.1"/>
</dbReference>
<dbReference type="EMBL" id="BAABFC010000001">
    <property type="protein sequence ID" value="GAA4493055.1"/>
    <property type="molecule type" value="Genomic_DNA"/>
</dbReference>
<keyword evidence="16" id="KW-1185">Reference proteome</keyword>
<dbReference type="SMART" id="SM00304">
    <property type="entry name" value="HAMP"/>
    <property type="match status" value="1"/>
</dbReference>
<dbReference type="SMART" id="SM00283">
    <property type="entry name" value="MA"/>
    <property type="match status" value="1"/>
</dbReference>
<accession>A0ABP8PXY5</accession>
<dbReference type="PRINTS" id="PR00260">
    <property type="entry name" value="CHEMTRNSDUCR"/>
</dbReference>
<dbReference type="PROSITE" id="PS50885">
    <property type="entry name" value="HAMP"/>
    <property type="match status" value="1"/>
</dbReference>
<dbReference type="InterPro" id="IPR035938">
    <property type="entry name" value="Hemerythrin-like_sf"/>
</dbReference>
<dbReference type="PANTHER" id="PTHR32089:SF119">
    <property type="entry name" value="METHYL-ACCEPTING CHEMOTAXIS PROTEIN CTPL"/>
    <property type="match status" value="1"/>
</dbReference>
<evidence type="ECO:0000256" key="12">
    <source>
        <dbReference type="SAM" id="Phobius"/>
    </source>
</evidence>
<evidence type="ECO:0000256" key="10">
    <source>
        <dbReference type="PROSITE-ProRule" id="PRU00284"/>
    </source>
</evidence>
<dbReference type="InterPro" id="IPR003660">
    <property type="entry name" value="HAMP_dom"/>
</dbReference>
<feature type="domain" description="HAMP" evidence="14">
    <location>
        <begin position="204"/>
        <end position="258"/>
    </location>
</feature>
<dbReference type="PROSITE" id="PS50111">
    <property type="entry name" value="CHEMOTAXIS_TRANSDUC_2"/>
    <property type="match status" value="1"/>
</dbReference>
<evidence type="ECO:0000313" key="16">
    <source>
        <dbReference type="Proteomes" id="UP001501321"/>
    </source>
</evidence>
<organism evidence="15 16">
    <name type="scientific">Pseudaeromonas paramecii</name>
    <dbReference type="NCBI Taxonomy" id="2138166"/>
    <lineage>
        <taxon>Bacteria</taxon>
        <taxon>Pseudomonadati</taxon>
        <taxon>Pseudomonadota</taxon>
        <taxon>Gammaproteobacteria</taxon>
        <taxon>Aeromonadales</taxon>
        <taxon>Aeromonadaceae</taxon>
        <taxon>Pseudaeromonas</taxon>
    </lineage>
</organism>
<feature type="transmembrane region" description="Helical" evidence="12">
    <location>
        <begin position="185"/>
        <end position="204"/>
    </location>
</feature>
<dbReference type="InterPro" id="IPR004090">
    <property type="entry name" value="Chemotax_Me-accpt_rcpt"/>
</dbReference>
<evidence type="ECO:0000256" key="8">
    <source>
        <dbReference type="ARBA" id="ARBA00023224"/>
    </source>
</evidence>
<keyword evidence="4" id="KW-0479">Metal-binding</keyword>
<proteinExistence type="inferred from homology"/>
<keyword evidence="3 12" id="KW-0812">Transmembrane</keyword>
<name>A0ABP8PXY5_9GAMM</name>
<evidence type="ECO:0000256" key="6">
    <source>
        <dbReference type="ARBA" id="ARBA00023004"/>
    </source>
</evidence>
<evidence type="ECO:0000256" key="2">
    <source>
        <dbReference type="ARBA" id="ARBA00010587"/>
    </source>
</evidence>
<dbReference type="SUPFAM" id="SSF58104">
    <property type="entry name" value="Methyl-accepting chemotaxis protein (MCP) signaling domain"/>
    <property type="match status" value="1"/>
</dbReference>
<evidence type="ECO:0000256" key="9">
    <source>
        <dbReference type="ARBA" id="ARBA00029447"/>
    </source>
</evidence>
<feature type="coiled-coil region" evidence="11">
    <location>
        <begin position="299"/>
        <end position="361"/>
    </location>
</feature>
<dbReference type="InterPro" id="IPR012312">
    <property type="entry name" value="Hemerythrin-like"/>
</dbReference>
<dbReference type="Gene3D" id="1.20.120.50">
    <property type="entry name" value="Hemerythrin-like"/>
    <property type="match status" value="1"/>
</dbReference>
<dbReference type="NCBIfam" id="TIGR02481">
    <property type="entry name" value="hemeryth_dom"/>
    <property type="match status" value="1"/>
</dbReference>
<dbReference type="SUPFAM" id="SSF47188">
    <property type="entry name" value="Hemerythrin-like"/>
    <property type="match status" value="1"/>
</dbReference>
<protein>
    <submittedName>
        <fullName evidence="15">Bacteriohemerythrin</fullName>
    </submittedName>
</protein>
<dbReference type="NCBIfam" id="NF033749">
    <property type="entry name" value="bact_hemeryth"/>
    <property type="match status" value="1"/>
</dbReference>
<evidence type="ECO:0000313" key="15">
    <source>
        <dbReference type="EMBL" id="GAA4493055.1"/>
    </source>
</evidence>
<keyword evidence="6" id="KW-0408">Iron</keyword>
<evidence type="ECO:0000256" key="4">
    <source>
        <dbReference type="ARBA" id="ARBA00022723"/>
    </source>
</evidence>
<sequence length="679" mass="74526">MLYHWLARFSLRRFTLLCSLLILLSILSTTLLGMRLSKQIDHLGAEAAHLNHIQDALQALRFHTSQIQQFLTDASLTGDADAVSEARSHQAAAQALLPTVQEEKIALQGLMEQQLRVGLQMVQAYQQQGAQAGNALMKAPVQGFDAISANIAQQLDAALQQHGAELAQSRQQRLALEQTLSSQTLWLQGINGLLVLLILAALLVKVLTPLKALALNLDNLARGNKNLAFRLPVVGQDEFARLAKTFNHFLGDLDHIVGTVQGVSEQNGHKIEGLKQQTRMTQSSMDQVQQNTDALATAINEMASTVQEIARNTDEAKQETEQTQQAASMGQQRVAQAVNLIQEVATEIEQAAGIINRLEQESGQIGEILNVIRTISDQTNLLALNAAIEAARAGEAGRGFAVVADEVRMLANRTQGATVEIQQKIEQLQLRTAEAVNTMHETSRLSEQAVLQASDAGQTLHAIVSAVDRITGLNTQIAAAAEEQSLVAEETSRNVVEVADIARQTLELAHRSARRAQEVGFGSEEIRLLGSQFKVSYHSTQQTDGNIVNWSPAFSVDVAEVDGQHKGLFDAMNHFYRALHDGSAGHQIKQRLDHLVNLAKQHLISEEALMHKANYSDLSGHKEVHVKLLKDLDALLQRFARGEPDADLEIVMFLKSWLIDHIFRVDKHYVAELHAAGIR</sequence>
<evidence type="ECO:0000256" key="7">
    <source>
        <dbReference type="ARBA" id="ARBA00023136"/>
    </source>
</evidence>
<comment type="similarity">
    <text evidence="2">Belongs to the hemerythrin family.</text>
</comment>
<dbReference type="Pfam" id="PF00672">
    <property type="entry name" value="HAMP"/>
    <property type="match status" value="1"/>
</dbReference>
<comment type="caution">
    <text evidence="15">The sequence shown here is derived from an EMBL/GenBank/DDBJ whole genome shotgun (WGS) entry which is preliminary data.</text>
</comment>
<dbReference type="PANTHER" id="PTHR32089">
    <property type="entry name" value="METHYL-ACCEPTING CHEMOTAXIS PROTEIN MCPB"/>
    <property type="match status" value="1"/>
</dbReference>
<dbReference type="InterPro" id="IPR004089">
    <property type="entry name" value="MCPsignal_dom"/>
</dbReference>
<evidence type="ECO:0000256" key="5">
    <source>
        <dbReference type="ARBA" id="ARBA00022989"/>
    </source>
</evidence>
<keyword evidence="11" id="KW-0175">Coiled coil</keyword>
<dbReference type="Pfam" id="PF01814">
    <property type="entry name" value="Hemerythrin"/>
    <property type="match status" value="1"/>
</dbReference>
<dbReference type="Gene3D" id="1.10.287.950">
    <property type="entry name" value="Methyl-accepting chemotaxis protein"/>
    <property type="match status" value="1"/>
</dbReference>
<comment type="similarity">
    <text evidence="9">Belongs to the methyl-accepting chemotaxis (MCP) protein family.</text>
</comment>
<gene>
    <name evidence="15" type="ORF">GCM10023095_02630</name>
</gene>
<evidence type="ECO:0000256" key="11">
    <source>
        <dbReference type="SAM" id="Coils"/>
    </source>
</evidence>
<evidence type="ECO:0000256" key="3">
    <source>
        <dbReference type="ARBA" id="ARBA00022692"/>
    </source>
</evidence>
<dbReference type="Pfam" id="PF00015">
    <property type="entry name" value="MCPsignal"/>
    <property type="match status" value="1"/>
</dbReference>
<reference evidence="16" key="1">
    <citation type="journal article" date="2019" name="Int. J. Syst. Evol. Microbiol.">
        <title>The Global Catalogue of Microorganisms (GCM) 10K type strain sequencing project: providing services to taxonomists for standard genome sequencing and annotation.</title>
        <authorList>
            <consortium name="The Broad Institute Genomics Platform"/>
            <consortium name="The Broad Institute Genome Sequencing Center for Infectious Disease"/>
            <person name="Wu L."/>
            <person name="Ma J."/>
        </authorList>
    </citation>
    <scope>NUCLEOTIDE SEQUENCE [LARGE SCALE GENOMIC DNA]</scope>
    <source>
        <strain evidence="16">JCM 32226</strain>
    </source>
</reference>
<keyword evidence="7 12" id="KW-0472">Membrane</keyword>
<feature type="coiled-coil region" evidence="11">
    <location>
        <begin position="152"/>
        <end position="179"/>
    </location>
</feature>
<dbReference type="CDD" id="cd12107">
    <property type="entry name" value="Hemerythrin"/>
    <property type="match status" value="1"/>
</dbReference>
<evidence type="ECO:0000259" key="13">
    <source>
        <dbReference type="PROSITE" id="PS50111"/>
    </source>
</evidence>
<keyword evidence="8 10" id="KW-0807">Transducer</keyword>
<keyword evidence="5 12" id="KW-1133">Transmembrane helix</keyword>
<dbReference type="CDD" id="cd06225">
    <property type="entry name" value="HAMP"/>
    <property type="match status" value="1"/>
</dbReference>
<comment type="subcellular location">
    <subcellularLocation>
        <location evidence="1">Membrane</location>
        <topology evidence="1">Multi-pass membrane protein</topology>
    </subcellularLocation>
</comment>
<evidence type="ECO:0000256" key="1">
    <source>
        <dbReference type="ARBA" id="ARBA00004141"/>
    </source>
</evidence>
<dbReference type="CDD" id="cd11386">
    <property type="entry name" value="MCP_signal"/>
    <property type="match status" value="1"/>
</dbReference>